<keyword evidence="4 6" id="KW-0378">Hydrolase</keyword>
<proteinExistence type="inferred from homology"/>
<feature type="signal peptide" evidence="7">
    <location>
        <begin position="1"/>
        <end position="19"/>
    </location>
</feature>
<dbReference type="AlphaFoldDB" id="A0A0K0H9L2"/>
<dbReference type="PANTHER" id="PTHR12994:SF17">
    <property type="entry name" value="LD30995P"/>
    <property type="match status" value="1"/>
</dbReference>
<reference evidence="8 9" key="1">
    <citation type="journal article" date="2011" name="PLoS Pathog.">
        <title>Salmonella bongori provides insights into the evolution of the Salmonellae.</title>
        <authorList>
            <person name="Fookes M."/>
            <person name="Schroeder G.N."/>
            <person name="Langridge G.C."/>
            <person name="Blondel C.J."/>
            <person name="Mammina C."/>
            <person name="Connor T.R."/>
            <person name="Seth-Smith H."/>
            <person name="Vernikos G.S."/>
            <person name="Robinson K.S."/>
            <person name="Sanders M."/>
            <person name="Petty N.K."/>
            <person name="Kingsley R.A."/>
            <person name="Baumler A.J."/>
            <person name="Nuccio S.P."/>
            <person name="Contreras I."/>
            <person name="Santiviago C.A."/>
            <person name="Maskell D."/>
            <person name="Barrow P."/>
            <person name="Humphrey T."/>
            <person name="Nastasi A."/>
            <person name="Roberts M."/>
            <person name="Frankel G."/>
            <person name="Parkhill J."/>
            <person name="Dougan G."/>
            <person name="Thomson N.R."/>
        </authorList>
    </citation>
    <scope>NUCLEOTIDE SEQUENCE [LARGE SCALE GENOMIC DNA]</scope>
    <source>
        <strain evidence="9">ATCC 43975 / DSM 13772 / NCTC 12419</strain>
    </source>
</reference>
<dbReference type="KEGG" id="sbg:SBG_0940"/>
<evidence type="ECO:0000256" key="4">
    <source>
        <dbReference type="ARBA" id="ARBA00022801"/>
    </source>
</evidence>
<dbReference type="PANTHER" id="PTHR12994">
    <property type="entry name" value="SECERNIN"/>
    <property type="match status" value="1"/>
</dbReference>
<dbReference type="GO" id="GO:0006508">
    <property type="term" value="P:proteolysis"/>
    <property type="evidence" value="ECO:0007669"/>
    <property type="project" value="UniProtKB-KW"/>
</dbReference>
<evidence type="ECO:0000256" key="5">
    <source>
        <dbReference type="ARBA" id="ARBA00022997"/>
    </source>
</evidence>
<dbReference type="InterPro" id="IPR047804">
    <property type="entry name" value="C69_dipept_A-like"/>
</dbReference>
<dbReference type="RefSeq" id="WP_000784858.1">
    <property type="nucleotide sequence ID" value="NC_015761.1"/>
</dbReference>
<gene>
    <name evidence="8" type="primary">pipD</name>
    <name evidence="8" type="ordered locus">SBG_0940</name>
</gene>
<dbReference type="GeneID" id="44979960"/>
<dbReference type="InterPro" id="IPR005322">
    <property type="entry name" value="Peptidase_C69"/>
</dbReference>
<dbReference type="Gene3D" id="3.60.60.10">
    <property type="entry name" value="Penicillin V Acylase, Chain A"/>
    <property type="match status" value="1"/>
</dbReference>
<dbReference type="GO" id="GO:0070004">
    <property type="term" value="F:cysteine-type exopeptidase activity"/>
    <property type="evidence" value="ECO:0007669"/>
    <property type="project" value="InterPro"/>
</dbReference>
<dbReference type="eggNOG" id="COG4690">
    <property type="taxonomic scope" value="Bacteria"/>
</dbReference>
<evidence type="ECO:0000256" key="7">
    <source>
        <dbReference type="SAM" id="SignalP"/>
    </source>
</evidence>
<comment type="similarity">
    <text evidence="2 6">Belongs to the peptidase C69 family.</text>
</comment>
<name>A0A0K0H9L2_SALBC</name>
<keyword evidence="3 6" id="KW-0645">Protease</keyword>
<keyword evidence="7" id="KW-0732">Signal</keyword>
<keyword evidence="5 6" id="KW-0224">Dipeptidase</keyword>
<evidence type="ECO:0000256" key="6">
    <source>
        <dbReference type="RuleBase" id="RU364089"/>
    </source>
</evidence>
<evidence type="ECO:0000313" key="8">
    <source>
        <dbReference type="EMBL" id="CCC30037.1"/>
    </source>
</evidence>
<dbReference type="Proteomes" id="UP000000289">
    <property type="component" value="Chromosome"/>
</dbReference>
<evidence type="ECO:0000256" key="1">
    <source>
        <dbReference type="ARBA" id="ARBA00001670"/>
    </source>
</evidence>
<evidence type="ECO:0000313" key="9">
    <source>
        <dbReference type="Proteomes" id="UP000000289"/>
    </source>
</evidence>
<dbReference type="GO" id="GO:0016805">
    <property type="term" value="F:dipeptidase activity"/>
    <property type="evidence" value="ECO:0007669"/>
    <property type="project" value="UniProtKB-KW"/>
</dbReference>
<feature type="chain" id="PRO_5005331727" description="Dipeptidase" evidence="7">
    <location>
        <begin position="20"/>
        <end position="489"/>
    </location>
</feature>
<comment type="catalytic activity">
    <reaction evidence="1">
        <text>an L-aminoacyl-L-amino acid + H2O = 2 an L-alpha-amino acid</text>
        <dbReference type="Rhea" id="RHEA:48940"/>
        <dbReference type="ChEBI" id="CHEBI:15377"/>
        <dbReference type="ChEBI" id="CHEBI:59869"/>
        <dbReference type="ChEBI" id="CHEBI:77460"/>
        <dbReference type="EC" id="3.4.13.19"/>
    </reaction>
</comment>
<accession>A0A0K0H9L2</accession>
<sequence>MKMYFASAITLLNMSKVIACTTLLVGNQASADGSFIIARNEDGSANNAKHMVIHPVSFNQQGEFKAHRNDFSWPLPEMAMRYTAIHDFDTDDNSMGEAGFNSAGVGMSATETIYNGRTALAADPYVTKMGITEDAIQTVILPVAQSARQGARLLGNIIEQKGAGEGFGVAFIDTKEIWYLETGSGHQWLAVRLPADKYFVSANQGRLHRYDPHDKANYMASPSLISFAEQQGLYDPAQGEFDFHQAYSQDSKIDVTYNYPRVWTLQHQFNPHQDTAVSEGETFPVFLTPMAKISVAAVQNALRNHYQGTPHDPYTHDRPQEPWRPISVFRTQESHILQVRPGLPQAIGEVEYVAYGMPSLSVYLPYYQGTCHYQPGYDKGTDRTSSDSTYWTFRTLQTLIMQDYNAFAPDVQRAWKTFEQQTTKQQHTMEQAYLRLYTSHPKEAQRLLQRFEDKTMQNAQTLAHRLTNNIITAMTYNTDMKYHFSGTQP</sequence>
<protein>
    <recommendedName>
        <fullName evidence="6">Dipeptidase</fullName>
        <ecNumber evidence="6">3.4.-.-</ecNumber>
    </recommendedName>
</protein>
<evidence type="ECO:0000256" key="3">
    <source>
        <dbReference type="ARBA" id="ARBA00022670"/>
    </source>
</evidence>
<dbReference type="EC" id="3.4.-.-" evidence="6"/>
<evidence type="ECO:0000256" key="2">
    <source>
        <dbReference type="ARBA" id="ARBA00007225"/>
    </source>
</evidence>
<organism evidence="8 9">
    <name type="scientific">Salmonella bongori (strain ATCC 43975 / DSM 13772 / NCTC 12419)</name>
    <dbReference type="NCBI Taxonomy" id="218493"/>
    <lineage>
        <taxon>Bacteria</taxon>
        <taxon>Pseudomonadati</taxon>
        <taxon>Pseudomonadota</taxon>
        <taxon>Gammaproteobacteria</taxon>
        <taxon>Enterobacterales</taxon>
        <taxon>Enterobacteriaceae</taxon>
        <taxon>Salmonella</taxon>
    </lineage>
</organism>
<dbReference type="EMBL" id="FR877557">
    <property type="protein sequence ID" value="CCC30037.1"/>
    <property type="molecule type" value="Genomic_DNA"/>
</dbReference>
<dbReference type="Pfam" id="PF03577">
    <property type="entry name" value="Peptidase_C69"/>
    <property type="match status" value="1"/>
</dbReference>
<dbReference type="NCBIfam" id="NF033678">
    <property type="entry name" value="C69_fam_dipept"/>
    <property type="match status" value="1"/>
</dbReference>